<evidence type="ECO:0008006" key="3">
    <source>
        <dbReference type="Google" id="ProtNLM"/>
    </source>
</evidence>
<evidence type="ECO:0000313" key="1">
    <source>
        <dbReference type="EMBL" id="PIT93319.1"/>
    </source>
</evidence>
<dbReference type="AlphaFoldDB" id="A0A2M6WKL5"/>
<dbReference type="EMBL" id="PFAY01000003">
    <property type="protein sequence ID" value="PIT93319.1"/>
    <property type="molecule type" value="Genomic_DNA"/>
</dbReference>
<gene>
    <name evidence="1" type="ORF">COU06_00370</name>
</gene>
<accession>A0A2M6WKL5</accession>
<protein>
    <recommendedName>
        <fullName evidence="3">Metal-binding protein</fullName>
    </recommendedName>
</protein>
<dbReference type="Pfam" id="PF09876">
    <property type="entry name" value="DUF2103"/>
    <property type="match status" value="1"/>
</dbReference>
<proteinExistence type="predicted"/>
<comment type="caution">
    <text evidence="1">The sequence shown here is derived from an EMBL/GenBank/DDBJ whole genome shotgun (WGS) entry which is preliminary data.</text>
</comment>
<dbReference type="Proteomes" id="UP000229112">
    <property type="component" value="Unassembled WGS sequence"/>
</dbReference>
<evidence type="ECO:0000313" key="2">
    <source>
        <dbReference type="Proteomes" id="UP000229112"/>
    </source>
</evidence>
<name>A0A2M6WKL5_9BACT</name>
<dbReference type="InterPro" id="IPR018664">
    <property type="entry name" value="DUF2103_metal-binding"/>
</dbReference>
<sequence length="87" mass="9825">MSKISKSHSTVIEAGEPLVKRLKLLPYVEKIALGRISSGLLNAPKRIKYIRVRAGYKIFIRGTKTAQVIYVYTKSPELLEAFLVEFS</sequence>
<reference evidence="2" key="1">
    <citation type="submission" date="2017-09" db="EMBL/GenBank/DDBJ databases">
        <title>Depth-based differentiation of microbial function through sediment-hosted aquifers and enrichment of novel symbionts in the deep terrestrial subsurface.</title>
        <authorList>
            <person name="Probst A.J."/>
            <person name="Ladd B."/>
            <person name="Jarett J.K."/>
            <person name="Geller-Mcgrath D.E."/>
            <person name="Sieber C.M.K."/>
            <person name="Emerson J.B."/>
            <person name="Anantharaman K."/>
            <person name="Thomas B.C."/>
            <person name="Malmstrom R."/>
            <person name="Stieglmeier M."/>
            <person name="Klingl A."/>
            <person name="Woyke T."/>
            <person name="Ryan C.M."/>
            <person name="Banfield J.F."/>
        </authorList>
    </citation>
    <scope>NUCLEOTIDE SEQUENCE [LARGE SCALE GENOMIC DNA]</scope>
</reference>
<organism evidence="1 2">
    <name type="scientific">Candidatus Harrisonbacteria bacterium CG10_big_fil_rev_8_21_14_0_10_38_8</name>
    <dbReference type="NCBI Taxonomy" id="1974582"/>
    <lineage>
        <taxon>Bacteria</taxon>
        <taxon>Candidatus Harrisoniibacteriota</taxon>
    </lineage>
</organism>